<sequence>MPKPIKKTRPARRDKKSASSAPVPETARRMEYGPEERALFNNAIHIAGVVVRTFGHLCEVAVHDFRDLEHSLIHIEGSLTGRKPGAPITNIVTKAWRQGGNGVEDIVAYPTSTPSGKTLKSSTSFIRNSRGAVIGAFCLNFDLTGFERFQSVLHSVMHYESQPGKVVSEAFASCMGETSEAIIETAIKRAGKHPAGMNREEKKNFIRILDEEGAFLIKGMVQYLAKTMQVSIYTVYNYMRELKKESSE</sequence>
<dbReference type="InterPro" id="IPR013559">
    <property type="entry name" value="YheO"/>
</dbReference>
<evidence type="ECO:0000313" key="4">
    <source>
        <dbReference type="EMBL" id="MSS26852.1"/>
    </source>
</evidence>
<evidence type="ECO:0000313" key="5">
    <source>
        <dbReference type="Proteomes" id="UP000477488"/>
    </source>
</evidence>
<dbReference type="AlphaFoldDB" id="A0A6L5XIC6"/>
<feature type="domain" description="Transcriptional regulator DauR-like HTH" evidence="3">
    <location>
        <begin position="180"/>
        <end position="240"/>
    </location>
</feature>
<dbReference type="PANTHER" id="PTHR35568:SF1">
    <property type="entry name" value="TRANSCRIPTIONAL REGULATOR DAUR"/>
    <property type="match status" value="1"/>
</dbReference>
<evidence type="ECO:0000256" key="1">
    <source>
        <dbReference type="SAM" id="MobiDB-lite"/>
    </source>
</evidence>
<dbReference type="Proteomes" id="UP000477488">
    <property type="component" value="Unassembled WGS sequence"/>
</dbReference>
<dbReference type="InterPro" id="IPR039446">
    <property type="entry name" value="DauR-like"/>
</dbReference>
<evidence type="ECO:0000259" key="3">
    <source>
        <dbReference type="Pfam" id="PF13309"/>
    </source>
</evidence>
<accession>A0A6L5XIC6</accession>
<name>A0A6L5XIC6_9BACT</name>
<gene>
    <name evidence="4" type="ORF">FYJ44_02090</name>
</gene>
<dbReference type="RefSeq" id="WP_154508707.1">
    <property type="nucleotide sequence ID" value="NZ_VUMH01000002.1"/>
</dbReference>
<dbReference type="Pfam" id="PF13309">
    <property type="entry name" value="HTH_22"/>
    <property type="match status" value="1"/>
</dbReference>
<feature type="domain" description="YheO-like" evidence="2">
    <location>
        <begin position="41"/>
        <end position="151"/>
    </location>
</feature>
<protein>
    <submittedName>
        <fullName evidence="4">Transcriptional regulator</fullName>
    </submittedName>
</protein>
<reference evidence="4 5" key="1">
    <citation type="submission" date="2019-09" db="EMBL/GenBank/DDBJ databases">
        <title>In-depth cultivation of the pig gut microbiome towards novel bacterial diversity and tailored functional studies.</title>
        <authorList>
            <person name="Wylensek D."/>
            <person name="Hitch T.C.A."/>
            <person name="Clavel T."/>
        </authorList>
    </citation>
    <scope>NUCLEOTIDE SEQUENCE [LARGE SCALE GENOMIC DNA]</scope>
    <source>
        <strain evidence="4 5">PG-178-WT-4</strain>
    </source>
</reference>
<dbReference type="InterPro" id="IPR039445">
    <property type="entry name" value="DauR-like_HTH"/>
</dbReference>
<dbReference type="PANTHER" id="PTHR35568">
    <property type="entry name" value="TRANSCRIPTIONAL REGULATOR DAUR"/>
    <property type="match status" value="1"/>
</dbReference>
<dbReference type="EMBL" id="VUMH01000002">
    <property type="protein sequence ID" value="MSS26852.1"/>
    <property type="molecule type" value="Genomic_DNA"/>
</dbReference>
<feature type="region of interest" description="Disordered" evidence="1">
    <location>
        <begin position="1"/>
        <end position="29"/>
    </location>
</feature>
<feature type="compositionally biased region" description="Basic residues" evidence="1">
    <location>
        <begin position="1"/>
        <end position="15"/>
    </location>
</feature>
<organism evidence="4 5">
    <name type="scientific">Desulfovibrio porci</name>
    <dbReference type="NCBI Taxonomy" id="2605782"/>
    <lineage>
        <taxon>Bacteria</taxon>
        <taxon>Pseudomonadati</taxon>
        <taxon>Thermodesulfobacteriota</taxon>
        <taxon>Desulfovibrionia</taxon>
        <taxon>Desulfovibrionales</taxon>
        <taxon>Desulfovibrionaceae</taxon>
        <taxon>Desulfovibrio</taxon>
    </lineage>
</organism>
<keyword evidence="5" id="KW-1185">Reference proteome</keyword>
<dbReference type="Pfam" id="PF08348">
    <property type="entry name" value="PAS_6"/>
    <property type="match status" value="1"/>
</dbReference>
<proteinExistence type="predicted"/>
<evidence type="ECO:0000259" key="2">
    <source>
        <dbReference type="Pfam" id="PF08348"/>
    </source>
</evidence>
<comment type="caution">
    <text evidence="4">The sequence shown here is derived from an EMBL/GenBank/DDBJ whole genome shotgun (WGS) entry which is preliminary data.</text>
</comment>